<accession>A0A835QQZ0</accession>
<keyword evidence="2" id="KW-1185">Reference proteome</keyword>
<dbReference type="PANTHER" id="PTHR33564:SF8">
    <property type="entry name" value="TRANSMEMBRANE PROTEIN"/>
    <property type="match status" value="1"/>
</dbReference>
<sequence>MQESCLQSSLKQRDGEVTRKNLSFGDDGAAELGLPDLAYRGSGEKNGRERRIGIRIAFVICVRLREEGAVAQSREMESSGCIGLMAVVAVSSSVALVAVQAHKRLVSDFMKKVESELGGVKMSKPKKKVRFAADVIEPSTANKEYRRRRSSRAVDGI</sequence>
<protein>
    <submittedName>
        <fullName evidence="1">Uncharacterized protein</fullName>
    </submittedName>
</protein>
<dbReference type="OrthoDB" id="347018at2759"/>
<gene>
    <name evidence="1" type="ORF">HPP92_013935</name>
</gene>
<dbReference type="PANTHER" id="PTHR33564">
    <property type="entry name" value="TRANSMEMBRANE PROTEIN"/>
    <property type="match status" value="1"/>
</dbReference>
<reference evidence="1 2" key="1">
    <citation type="journal article" date="2020" name="Nat. Food">
        <title>A phased Vanilla planifolia genome enables genetic improvement of flavour and production.</title>
        <authorList>
            <person name="Hasing T."/>
            <person name="Tang H."/>
            <person name="Brym M."/>
            <person name="Khazi F."/>
            <person name="Huang T."/>
            <person name="Chambers A.H."/>
        </authorList>
    </citation>
    <scope>NUCLEOTIDE SEQUENCE [LARGE SCALE GENOMIC DNA]</scope>
    <source>
        <tissue evidence="1">Leaf</tissue>
    </source>
</reference>
<evidence type="ECO:0000313" key="1">
    <source>
        <dbReference type="EMBL" id="KAG0477094.1"/>
    </source>
</evidence>
<name>A0A835QQZ0_VANPL</name>
<evidence type="ECO:0000313" key="2">
    <source>
        <dbReference type="Proteomes" id="UP000636800"/>
    </source>
</evidence>
<dbReference type="Proteomes" id="UP000636800">
    <property type="component" value="Chromosome 6"/>
</dbReference>
<organism evidence="1 2">
    <name type="scientific">Vanilla planifolia</name>
    <name type="common">Vanilla</name>
    <dbReference type="NCBI Taxonomy" id="51239"/>
    <lineage>
        <taxon>Eukaryota</taxon>
        <taxon>Viridiplantae</taxon>
        <taxon>Streptophyta</taxon>
        <taxon>Embryophyta</taxon>
        <taxon>Tracheophyta</taxon>
        <taxon>Spermatophyta</taxon>
        <taxon>Magnoliopsida</taxon>
        <taxon>Liliopsida</taxon>
        <taxon>Asparagales</taxon>
        <taxon>Orchidaceae</taxon>
        <taxon>Vanilloideae</taxon>
        <taxon>Vanilleae</taxon>
        <taxon>Vanilla</taxon>
    </lineage>
</organism>
<dbReference type="AlphaFoldDB" id="A0A835QQZ0"/>
<proteinExistence type="predicted"/>
<dbReference type="EMBL" id="JADCNL010000006">
    <property type="protein sequence ID" value="KAG0477094.1"/>
    <property type="molecule type" value="Genomic_DNA"/>
</dbReference>
<comment type="caution">
    <text evidence="1">The sequence shown here is derived from an EMBL/GenBank/DDBJ whole genome shotgun (WGS) entry which is preliminary data.</text>
</comment>